<comment type="cofactor">
    <cofactor evidence="1 3">
        <name>a divalent metal cation</name>
        <dbReference type="ChEBI" id="CHEBI:60240"/>
    </cofactor>
</comment>
<dbReference type="InterPro" id="IPR029001">
    <property type="entry name" value="ITPase-like_fam"/>
</dbReference>
<dbReference type="InterPro" id="IPR003697">
    <property type="entry name" value="Maf-like"/>
</dbReference>
<keyword evidence="2 3" id="KW-0378">Hydrolase</keyword>
<dbReference type="GO" id="GO:0005737">
    <property type="term" value="C:cytoplasm"/>
    <property type="evidence" value="ECO:0007669"/>
    <property type="project" value="UniProtKB-SubCell"/>
</dbReference>
<feature type="site" description="Important for substrate specificity" evidence="3">
    <location>
        <position position="16"/>
    </location>
</feature>
<dbReference type="CDD" id="cd00555">
    <property type="entry name" value="Maf"/>
    <property type="match status" value="1"/>
</dbReference>
<keyword evidence="3" id="KW-0963">Cytoplasm</keyword>
<dbReference type="GO" id="GO:0036218">
    <property type="term" value="F:dTTP diphosphatase activity"/>
    <property type="evidence" value="ECO:0007669"/>
    <property type="project" value="RHEA"/>
</dbReference>
<dbReference type="AlphaFoldDB" id="A0A0C7NM62"/>
<dbReference type="PIRSF" id="PIRSF006305">
    <property type="entry name" value="Maf"/>
    <property type="match status" value="1"/>
</dbReference>
<comment type="similarity">
    <text evidence="3">Belongs to the Maf family. YhdE subfamily.</text>
</comment>
<dbReference type="RefSeq" id="WP_052670451.1">
    <property type="nucleotide sequence ID" value="NZ_LN824141.1"/>
</dbReference>
<dbReference type="PANTHER" id="PTHR43213:SF5">
    <property type="entry name" value="BIFUNCTIONAL DTTP_UTP PYROPHOSPHATASE_METHYLTRANSFERASE PROTEIN-RELATED"/>
    <property type="match status" value="1"/>
</dbReference>
<dbReference type="SUPFAM" id="SSF52972">
    <property type="entry name" value="ITPase-like"/>
    <property type="match status" value="1"/>
</dbReference>
<keyword evidence="5" id="KW-1185">Reference proteome</keyword>
<dbReference type="EMBL" id="LN824141">
    <property type="protein sequence ID" value="CEP78986.1"/>
    <property type="molecule type" value="Genomic_DNA"/>
</dbReference>
<organism evidence="4 5">
    <name type="scientific">Defluviitoga tunisiensis</name>
    <dbReference type="NCBI Taxonomy" id="1006576"/>
    <lineage>
        <taxon>Bacteria</taxon>
        <taxon>Thermotogati</taxon>
        <taxon>Thermotogota</taxon>
        <taxon>Thermotogae</taxon>
        <taxon>Petrotogales</taxon>
        <taxon>Petrotogaceae</taxon>
        <taxon>Defluviitoga</taxon>
    </lineage>
</organism>
<dbReference type="HAMAP" id="MF_00528">
    <property type="entry name" value="Maf"/>
    <property type="match status" value="1"/>
</dbReference>
<comment type="catalytic activity">
    <reaction evidence="3">
        <text>UTP + H2O = UMP + diphosphate + H(+)</text>
        <dbReference type="Rhea" id="RHEA:29395"/>
        <dbReference type="ChEBI" id="CHEBI:15377"/>
        <dbReference type="ChEBI" id="CHEBI:15378"/>
        <dbReference type="ChEBI" id="CHEBI:33019"/>
        <dbReference type="ChEBI" id="CHEBI:46398"/>
        <dbReference type="ChEBI" id="CHEBI:57865"/>
        <dbReference type="EC" id="3.6.1.9"/>
    </reaction>
</comment>
<feature type="site" description="Important for substrate specificity" evidence="3">
    <location>
        <position position="154"/>
    </location>
</feature>
<dbReference type="Proteomes" id="UP000032809">
    <property type="component" value="Chromosome I"/>
</dbReference>
<dbReference type="KEGG" id="dtn:DTL3_1698"/>
<evidence type="ECO:0000313" key="4">
    <source>
        <dbReference type="EMBL" id="CEP78986.1"/>
    </source>
</evidence>
<dbReference type="PATRIC" id="fig|1006576.9.peg.1695"/>
<accession>A0A0C7NM62</accession>
<evidence type="ECO:0000256" key="3">
    <source>
        <dbReference type="HAMAP-Rule" id="MF_00528"/>
    </source>
</evidence>
<name>A0A0C7NM62_DEFTU</name>
<evidence type="ECO:0000256" key="1">
    <source>
        <dbReference type="ARBA" id="ARBA00001968"/>
    </source>
</evidence>
<feature type="site" description="Important for substrate specificity" evidence="3">
    <location>
        <position position="72"/>
    </location>
</feature>
<comment type="function">
    <text evidence="3">Nucleoside triphosphate pyrophosphatase that hydrolyzes dTTP and UTP. May have a dual role in cell division arrest and in preventing the incorporation of modified nucleotides into cellular nucleic acids.</text>
</comment>
<dbReference type="OrthoDB" id="9807767at2"/>
<dbReference type="NCBIfam" id="TIGR00172">
    <property type="entry name" value="maf"/>
    <property type="match status" value="1"/>
</dbReference>
<reference evidence="5" key="1">
    <citation type="submission" date="2014-11" db="EMBL/GenBank/DDBJ databases">
        <authorList>
            <person name="Wibberg D."/>
        </authorList>
    </citation>
    <scope>NUCLEOTIDE SEQUENCE [LARGE SCALE GENOMIC DNA]</scope>
    <source>
        <strain evidence="5">L3</strain>
    </source>
</reference>
<feature type="active site" description="Proton acceptor" evidence="3">
    <location>
        <position position="71"/>
    </location>
</feature>
<dbReference type="Gene3D" id="3.90.950.10">
    <property type="match status" value="1"/>
</dbReference>
<proteinExistence type="inferred from homology"/>
<sequence>MINSRIKIVLGSSSPRRQQLLKLIVKDFSIRVSNNNEKSTSNNPQEMVKEISLNKSHDIPLFHEELLITADTIVALGNTIFGKPKDYDEAFKILKTLSGCTHQVYTGVTLRTKEKATSFSEVSHVTFYELEDKLIDYYITNYSPYDKAGAYAIQDFAAVFVKKIEGDYYNIMGLPVAKLFREINKFISTVQ</sequence>
<comment type="subcellular location">
    <subcellularLocation>
        <location evidence="3">Cytoplasm</location>
    </subcellularLocation>
</comment>
<comment type="caution">
    <text evidence="3">Lacks conserved residue(s) required for the propagation of feature annotation.</text>
</comment>
<evidence type="ECO:0000256" key="2">
    <source>
        <dbReference type="ARBA" id="ARBA00022801"/>
    </source>
</evidence>
<comment type="catalytic activity">
    <reaction evidence="3">
        <text>dTTP + H2O = dTMP + diphosphate + H(+)</text>
        <dbReference type="Rhea" id="RHEA:28534"/>
        <dbReference type="ChEBI" id="CHEBI:15377"/>
        <dbReference type="ChEBI" id="CHEBI:15378"/>
        <dbReference type="ChEBI" id="CHEBI:33019"/>
        <dbReference type="ChEBI" id="CHEBI:37568"/>
        <dbReference type="ChEBI" id="CHEBI:63528"/>
        <dbReference type="EC" id="3.6.1.9"/>
    </reaction>
</comment>
<dbReference type="GO" id="GO:0009117">
    <property type="term" value="P:nucleotide metabolic process"/>
    <property type="evidence" value="ECO:0007669"/>
    <property type="project" value="UniProtKB-KW"/>
</dbReference>
<evidence type="ECO:0000313" key="5">
    <source>
        <dbReference type="Proteomes" id="UP000032809"/>
    </source>
</evidence>
<dbReference type="STRING" id="1006576.DTL3_1698"/>
<dbReference type="HOGENOM" id="CLU_040416_0_0_0"/>
<dbReference type="PANTHER" id="PTHR43213">
    <property type="entry name" value="BIFUNCTIONAL DTTP/UTP PYROPHOSPHATASE/METHYLTRANSFERASE PROTEIN-RELATED"/>
    <property type="match status" value="1"/>
</dbReference>
<gene>
    <name evidence="4" type="primary">maf</name>
    <name evidence="4" type="ORF">DTL3_1698</name>
</gene>
<dbReference type="Pfam" id="PF02545">
    <property type="entry name" value="Maf"/>
    <property type="match status" value="1"/>
</dbReference>
<protein>
    <recommendedName>
        <fullName evidence="3">dTTP/UTP pyrophosphatase</fullName>
        <shortName evidence="3">dTTPase/UTPase</shortName>
        <ecNumber evidence="3">3.6.1.9</ecNumber>
    </recommendedName>
    <alternativeName>
        <fullName evidence="3">Nucleoside triphosphate pyrophosphatase</fullName>
    </alternativeName>
    <alternativeName>
        <fullName evidence="3">Nucleotide pyrophosphatase</fullName>
        <shortName evidence="3">Nucleotide PPase</shortName>
    </alternativeName>
</protein>
<keyword evidence="3" id="KW-0546">Nucleotide metabolism</keyword>
<dbReference type="EC" id="3.6.1.9" evidence="3"/>
<dbReference type="GO" id="GO:0036221">
    <property type="term" value="F:UTP diphosphatase activity"/>
    <property type="evidence" value="ECO:0007669"/>
    <property type="project" value="RHEA"/>
</dbReference>